<name>M5Q3K5_DESAF</name>
<evidence type="ECO:0000313" key="3">
    <source>
        <dbReference type="EMBL" id="EMG38608.1"/>
    </source>
</evidence>
<dbReference type="Pfam" id="PF09851">
    <property type="entry name" value="SHOCT"/>
    <property type="match status" value="1"/>
</dbReference>
<proteinExistence type="predicted"/>
<sequence>MECKWPTPTGDYSMMLKEISTSFSELIVRCQTNQEWCPPGMDQWGDRWMHQWGAYPNRNIYLLLLIVVLIGVIIFLAVKCRKPSDLPGPRFEDPLEILKRRYAKGEITKEQFEQYKKDLGL</sequence>
<accession>M5Q3K5</accession>
<keyword evidence="1" id="KW-0472">Membrane</keyword>
<keyword evidence="1" id="KW-1133">Transmembrane helix</keyword>
<feature type="transmembrane region" description="Helical" evidence="1">
    <location>
        <begin position="60"/>
        <end position="78"/>
    </location>
</feature>
<gene>
    <name evidence="3" type="ORF">PCS_00238</name>
</gene>
<evidence type="ECO:0000256" key="1">
    <source>
        <dbReference type="SAM" id="Phobius"/>
    </source>
</evidence>
<dbReference type="EMBL" id="AOSV01000003">
    <property type="protein sequence ID" value="EMG38608.1"/>
    <property type="molecule type" value="Genomic_DNA"/>
</dbReference>
<dbReference type="AlphaFoldDB" id="M5Q3K5"/>
<dbReference type="PATRIC" id="fig|1262666.3.peg.236"/>
<dbReference type="Proteomes" id="UP000011922">
    <property type="component" value="Unassembled WGS sequence"/>
</dbReference>
<evidence type="ECO:0000259" key="2">
    <source>
        <dbReference type="Pfam" id="PF09851"/>
    </source>
</evidence>
<evidence type="ECO:0000313" key="4">
    <source>
        <dbReference type="Proteomes" id="UP000011922"/>
    </source>
</evidence>
<reference evidence="3 4" key="1">
    <citation type="journal article" date="2013" name="Genome Announc.">
        <title>Draft Genome Sequence for Desulfovibrio africanus Strain PCS.</title>
        <authorList>
            <person name="Brown S.D."/>
            <person name="Utturkar S.M."/>
            <person name="Arkin A.P."/>
            <person name="Deutschbauer A.M."/>
            <person name="Elias D.A."/>
            <person name="Hazen T.C."/>
            <person name="Chakraborty R."/>
        </authorList>
    </citation>
    <scope>NUCLEOTIDE SEQUENCE [LARGE SCALE GENOMIC DNA]</scope>
    <source>
        <strain evidence="3 4">PCS</strain>
    </source>
</reference>
<protein>
    <submittedName>
        <fullName evidence="3">Short C-terminal domain containing protein</fullName>
    </submittedName>
</protein>
<dbReference type="InterPro" id="IPR018649">
    <property type="entry name" value="SHOCT"/>
</dbReference>
<keyword evidence="1" id="KW-0812">Transmembrane</keyword>
<comment type="caution">
    <text evidence="3">The sequence shown here is derived from an EMBL/GenBank/DDBJ whole genome shotgun (WGS) entry which is preliminary data.</text>
</comment>
<organism evidence="3 4">
    <name type="scientific">Desulfocurvibacter africanus PCS</name>
    <dbReference type="NCBI Taxonomy" id="1262666"/>
    <lineage>
        <taxon>Bacteria</taxon>
        <taxon>Pseudomonadati</taxon>
        <taxon>Thermodesulfobacteriota</taxon>
        <taxon>Desulfovibrionia</taxon>
        <taxon>Desulfovibrionales</taxon>
        <taxon>Desulfovibrionaceae</taxon>
        <taxon>Desulfocurvibacter</taxon>
    </lineage>
</organism>
<feature type="domain" description="SHOCT" evidence="2">
    <location>
        <begin position="93"/>
        <end position="119"/>
    </location>
</feature>